<gene>
    <name evidence="1" type="ORF">METZ01_LOCUS355414</name>
</gene>
<feature type="non-terminal residue" evidence="1">
    <location>
        <position position="1"/>
    </location>
</feature>
<name>A0A382RYK7_9ZZZZ</name>
<sequence>PNLALTLLSSSAIKASQKKLFYRGEGTHFSNGREIPEKNNLQSKTNRSVMMWSATKAVSRLIMPPPAHHFCLDDGMENNSNLQYLKKILEISKKNGTDVRLFIHPTHVYLLEALRVLGKMEDYEKWQHALIALVEDVNSRHPESREFPLWNFGGYNSVTMTAVPSPKDSNISMRWFRDIGHYSKNLGDLIQDRIFNFHQTGRMVPEDFGIQINSKNIDRHQKAQKSLQRTYMKTYQEEIKELTDKVNAEGGKIKLFDCNQLARRLQTKS</sequence>
<evidence type="ECO:0000313" key="1">
    <source>
        <dbReference type="EMBL" id="SVD02560.1"/>
    </source>
</evidence>
<proteinExistence type="predicted"/>
<accession>A0A382RYK7</accession>
<organism evidence="1">
    <name type="scientific">marine metagenome</name>
    <dbReference type="NCBI Taxonomy" id="408172"/>
    <lineage>
        <taxon>unclassified sequences</taxon>
        <taxon>metagenomes</taxon>
        <taxon>ecological metagenomes</taxon>
    </lineage>
</organism>
<reference evidence="1" key="1">
    <citation type="submission" date="2018-05" db="EMBL/GenBank/DDBJ databases">
        <authorList>
            <person name="Lanie J.A."/>
            <person name="Ng W.-L."/>
            <person name="Kazmierczak K.M."/>
            <person name="Andrzejewski T.M."/>
            <person name="Davidsen T.M."/>
            <person name="Wayne K.J."/>
            <person name="Tettelin H."/>
            <person name="Glass J.I."/>
            <person name="Rusch D."/>
            <person name="Podicherti R."/>
            <person name="Tsui H.-C.T."/>
            <person name="Winkler M.E."/>
        </authorList>
    </citation>
    <scope>NUCLEOTIDE SEQUENCE</scope>
</reference>
<dbReference type="AlphaFoldDB" id="A0A382RYK7"/>
<dbReference type="EMBL" id="UINC01125017">
    <property type="protein sequence ID" value="SVD02560.1"/>
    <property type="molecule type" value="Genomic_DNA"/>
</dbReference>
<protein>
    <submittedName>
        <fullName evidence="1">Uncharacterized protein</fullName>
    </submittedName>
</protein>